<protein>
    <recommendedName>
        <fullName evidence="5">Ribosome biogenesis regulatory protein</fullName>
    </recommendedName>
</protein>
<dbReference type="InterPro" id="IPR007023">
    <property type="entry name" value="Ribosom_reg"/>
</dbReference>
<reference evidence="17 18" key="2">
    <citation type="submission" date="2018-08" db="EMBL/GenBank/DDBJ databases">
        <title>Aphanomyces genome sequencing and annotation.</title>
        <authorList>
            <person name="Minardi D."/>
            <person name="Oidtmann B."/>
            <person name="Van Der Giezen M."/>
            <person name="Studholme D.J."/>
        </authorList>
    </citation>
    <scope>NUCLEOTIDE SEQUENCE [LARGE SCALE GENOMIC DNA]</scope>
    <source>
        <strain evidence="12 19">197901</strain>
        <strain evidence="10 21">D2</strain>
        <strain evidence="14 24">Da</strain>
        <strain evidence="15 26">FDL457</strain>
        <strain evidence="7 17">Kv</strain>
        <strain evidence="11 18">SA</strain>
        <strain evidence="9 22">Si</strain>
        <strain evidence="13 25">Sv</strain>
        <strain evidence="8 20">Yx</strain>
    </source>
</reference>
<evidence type="ECO:0000313" key="7">
    <source>
        <dbReference type="EMBL" id="RHX97440.1"/>
    </source>
</evidence>
<dbReference type="EMBL" id="QUTF01007469">
    <property type="protein sequence ID" value="RHZ39596.1"/>
    <property type="molecule type" value="Genomic_DNA"/>
</dbReference>
<evidence type="ECO:0000313" key="15">
    <source>
        <dbReference type="EMBL" id="RHZ39596.1"/>
    </source>
</evidence>
<dbReference type="EMBL" id="QUTH01002930">
    <property type="protein sequence ID" value="RHZ22957.1"/>
    <property type="molecule type" value="Genomic_DNA"/>
</dbReference>
<comment type="similarity">
    <text evidence="2 5">Belongs to the RRS1 family.</text>
</comment>
<evidence type="ECO:0000313" key="20">
    <source>
        <dbReference type="Proteomes" id="UP000266239"/>
    </source>
</evidence>
<feature type="region of interest" description="Disordered" evidence="6">
    <location>
        <begin position="178"/>
        <end position="262"/>
    </location>
</feature>
<dbReference type="Proteomes" id="UP000285712">
    <property type="component" value="Unassembled WGS sequence"/>
</dbReference>
<keyword evidence="3 5" id="KW-0690">Ribosome biogenesis</keyword>
<reference evidence="16 23" key="1">
    <citation type="submission" date="2018-07" db="EMBL/GenBank/DDBJ databases">
        <title>Annotation of Aphanomyces astaci genome assembly.</title>
        <authorList>
            <person name="Studholme D.J."/>
        </authorList>
    </citation>
    <scope>NUCLEOTIDE SEQUENCE [LARGE SCALE GENOMIC DNA]</scope>
    <source>
        <strain evidence="16">Pc</strain>
    </source>
</reference>
<feature type="compositionally biased region" description="Basic and acidic residues" evidence="6">
    <location>
        <begin position="243"/>
        <end position="255"/>
    </location>
</feature>
<dbReference type="Proteomes" id="UP000266239">
    <property type="component" value="Unassembled WGS sequence"/>
</dbReference>
<evidence type="ECO:0000313" key="21">
    <source>
        <dbReference type="Proteomes" id="UP000266643"/>
    </source>
</evidence>
<evidence type="ECO:0000313" key="25">
    <source>
        <dbReference type="Proteomes" id="UP000285712"/>
    </source>
</evidence>
<evidence type="ECO:0000256" key="2">
    <source>
        <dbReference type="ARBA" id="ARBA00010077"/>
    </source>
</evidence>
<dbReference type="Proteomes" id="UP000265716">
    <property type="component" value="Unassembled WGS sequence"/>
</dbReference>
<dbReference type="EMBL" id="QUTB01005955">
    <property type="protein sequence ID" value="RHY52364.1"/>
    <property type="molecule type" value="Genomic_DNA"/>
</dbReference>
<gene>
    <name evidence="16" type="ORF">B5M09_005930</name>
    <name evidence="8" type="ORF">DYB25_006141</name>
    <name evidence="15" type="ORF">DYB26_014566</name>
    <name evidence="10" type="ORF">DYB30_008130</name>
    <name evidence="12" type="ORF">DYB31_014647</name>
    <name evidence="9" type="ORF">DYB34_012005</name>
    <name evidence="13" type="ORF">DYB35_011254</name>
    <name evidence="7" type="ORF">DYB36_009572</name>
    <name evidence="14" type="ORF">DYB37_012127</name>
    <name evidence="11" type="ORF">DYB38_013290</name>
</gene>
<feature type="region of interest" description="Disordered" evidence="6">
    <location>
        <begin position="284"/>
        <end position="334"/>
    </location>
</feature>
<evidence type="ECO:0000256" key="6">
    <source>
        <dbReference type="SAM" id="MobiDB-lite"/>
    </source>
</evidence>
<evidence type="ECO:0000256" key="5">
    <source>
        <dbReference type="RuleBase" id="RU364132"/>
    </source>
</evidence>
<sequence length="334" mass="37457">MVVKAAEIAPAAYSSNKNSSAVTKEDDLTYDLGNLAAYDTHPFAVKNVADESELKAYARDSVQLLINHVFELPRQMTDMGPMGQLPVPTTVIPREKPLPKEKVETRWEKFAREKGIKNKKESRMVWDEAKQIWAPKWGYKRANDDSGDWAMPVKGGADPYADPWTEKKQEKAERVQKNLRNQANNAVRKQGRGKEPRVPVSKTPLGVPVELLNTDDKKVKQRGKEGTKAALQKVQFSTASMGKFDKKREGEGERKHVGKRNKFLSVTGAEKTEKERSMNVLQHLLGREESKGKAKAATAHDDYDGEPKKGKKRTGGPKLKNITKGAAKRQKTKR</sequence>
<dbReference type="Proteomes" id="UP000265427">
    <property type="component" value="Unassembled WGS sequence"/>
</dbReference>
<dbReference type="Proteomes" id="UP000286510">
    <property type="component" value="Unassembled WGS sequence"/>
</dbReference>
<evidence type="ECO:0000256" key="4">
    <source>
        <dbReference type="ARBA" id="ARBA00023242"/>
    </source>
</evidence>
<dbReference type="EMBL" id="QUTE01023435">
    <property type="protein sequence ID" value="RHY80345.1"/>
    <property type="molecule type" value="Genomic_DNA"/>
</dbReference>
<name>A0A397DEJ2_APHAT</name>
<accession>A0A397DEJ2</accession>
<evidence type="ECO:0000313" key="14">
    <source>
        <dbReference type="EMBL" id="RHZ22957.1"/>
    </source>
</evidence>
<keyword evidence="4 5" id="KW-0539">Nucleus</keyword>
<dbReference type="EMBL" id="QUSZ01011297">
    <property type="protein sequence ID" value="RHX97440.1"/>
    <property type="molecule type" value="Genomic_DNA"/>
</dbReference>
<dbReference type="AlphaFoldDB" id="A0A397DEJ2"/>
<evidence type="ECO:0000313" key="19">
    <source>
        <dbReference type="Proteomes" id="UP000266196"/>
    </source>
</evidence>
<evidence type="ECO:0000313" key="23">
    <source>
        <dbReference type="Proteomes" id="UP000284702"/>
    </source>
</evidence>
<keyword evidence="23" id="KW-1185">Reference proteome</keyword>
<dbReference type="Proteomes" id="UP000285430">
    <property type="component" value="Unassembled WGS sequence"/>
</dbReference>
<dbReference type="Proteomes" id="UP000283543">
    <property type="component" value="Unassembled WGS sequence"/>
</dbReference>
<dbReference type="GO" id="GO:0042254">
    <property type="term" value="P:ribosome biogenesis"/>
    <property type="evidence" value="ECO:0007669"/>
    <property type="project" value="UniProtKB-KW"/>
</dbReference>
<evidence type="ECO:0000313" key="24">
    <source>
        <dbReference type="Proteomes" id="UP000285430"/>
    </source>
</evidence>
<organism evidence="11 18">
    <name type="scientific">Aphanomyces astaci</name>
    <name type="common">Crayfish plague agent</name>
    <dbReference type="NCBI Taxonomy" id="112090"/>
    <lineage>
        <taxon>Eukaryota</taxon>
        <taxon>Sar</taxon>
        <taxon>Stramenopiles</taxon>
        <taxon>Oomycota</taxon>
        <taxon>Saprolegniomycetes</taxon>
        <taxon>Saprolegniales</taxon>
        <taxon>Verrucalvaceae</taxon>
        <taxon>Aphanomyces</taxon>
    </lineage>
</organism>
<feature type="compositionally biased region" description="Basic and acidic residues" evidence="6">
    <location>
        <begin position="285"/>
        <end position="308"/>
    </location>
</feature>
<dbReference type="Proteomes" id="UP000266643">
    <property type="component" value="Unassembled WGS sequence"/>
</dbReference>
<dbReference type="EMBL" id="QUTG01001661">
    <property type="protein sequence ID" value="RHY99052.1"/>
    <property type="molecule type" value="Genomic_DNA"/>
</dbReference>
<evidence type="ECO:0000313" key="11">
    <source>
        <dbReference type="EMBL" id="RHY63540.1"/>
    </source>
</evidence>
<evidence type="ECO:0000256" key="1">
    <source>
        <dbReference type="ARBA" id="ARBA00004123"/>
    </source>
</evidence>
<feature type="compositionally biased region" description="Polar residues" evidence="6">
    <location>
        <begin position="178"/>
        <end position="187"/>
    </location>
</feature>
<dbReference type="EMBL" id="QUTC01004601">
    <property type="protein sequence ID" value="RHY63540.1"/>
    <property type="molecule type" value="Genomic_DNA"/>
</dbReference>
<feature type="compositionally biased region" description="Basic and acidic residues" evidence="6">
    <location>
        <begin position="214"/>
        <end position="227"/>
    </location>
</feature>
<comment type="function">
    <text evidence="5">Involved in ribosomal large subunit assembly.</text>
</comment>
<evidence type="ECO:0000313" key="17">
    <source>
        <dbReference type="Proteomes" id="UP000265427"/>
    </source>
</evidence>
<evidence type="ECO:0000313" key="26">
    <source>
        <dbReference type="Proteomes" id="UP000286510"/>
    </source>
</evidence>
<dbReference type="Proteomes" id="UP000284702">
    <property type="component" value="Unassembled WGS sequence"/>
</dbReference>
<evidence type="ECO:0000256" key="3">
    <source>
        <dbReference type="ARBA" id="ARBA00022517"/>
    </source>
</evidence>
<evidence type="ECO:0000313" key="13">
    <source>
        <dbReference type="EMBL" id="RHY99052.1"/>
    </source>
</evidence>
<comment type="caution">
    <text evidence="11">The sequence shown here is derived from an EMBL/GenBank/DDBJ whole genome shotgun (WGS) entry which is preliminary data.</text>
</comment>
<evidence type="ECO:0000313" key="12">
    <source>
        <dbReference type="EMBL" id="RHY80345.1"/>
    </source>
</evidence>
<proteinExistence type="inferred from homology"/>
<evidence type="ECO:0000313" key="16">
    <source>
        <dbReference type="EMBL" id="RQM22176.1"/>
    </source>
</evidence>
<evidence type="ECO:0000313" key="22">
    <source>
        <dbReference type="Proteomes" id="UP000283543"/>
    </source>
</evidence>
<evidence type="ECO:0000313" key="9">
    <source>
        <dbReference type="EMBL" id="RHY52364.1"/>
    </source>
</evidence>
<dbReference type="Proteomes" id="UP000266196">
    <property type="component" value="Unassembled WGS sequence"/>
</dbReference>
<dbReference type="GO" id="GO:0005634">
    <property type="term" value="C:nucleus"/>
    <property type="evidence" value="ECO:0007669"/>
    <property type="project" value="UniProtKB-SubCell"/>
</dbReference>
<dbReference type="EMBL" id="MZMZ02003259">
    <property type="protein sequence ID" value="RQM22176.1"/>
    <property type="molecule type" value="Genomic_DNA"/>
</dbReference>
<evidence type="ECO:0000313" key="8">
    <source>
        <dbReference type="EMBL" id="RHX98813.1"/>
    </source>
</evidence>
<comment type="subcellular location">
    <subcellularLocation>
        <location evidence="1 5">Nucleus</location>
    </subcellularLocation>
</comment>
<dbReference type="Pfam" id="PF04939">
    <property type="entry name" value="RRS1"/>
    <property type="match status" value="1"/>
</dbReference>
<evidence type="ECO:0000313" key="18">
    <source>
        <dbReference type="Proteomes" id="UP000265716"/>
    </source>
</evidence>
<evidence type="ECO:0000313" key="10">
    <source>
        <dbReference type="EMBL" id="RHY54037.1"/>
    </source>
</evidence>
<dbReference type="EMBL" id="QUTD01006685">
    <property type="protein sequence ID" value="RHY54037.1"/>
    <property type="molecule type" value="Genomic_DNA"/>
</dbReference>
<dbReference type="VEuPathDB" id="FungiDB:H257_14942"/>
<dbReference type="EMBL" id="QUTA01011138">
    <property type="protein sequence ID" value="RHX98813.1"/>
    <property type="molecule type" value="Genomic_DNA"/>
</dbReference>